<reference evidence="1 2" key="1">
    <citation type="submission" date="2024-01" db="EMBL/GenBank/DDBJ databases">
        <title>The complete chloroplast genome sequence of Lithospermum erythrorhizon: insights into the phylogenetic relationship among Boraginaceae species and the maternal lineages of purple gromwells.</title>
        <authorList>
            <person name="Okada T."/>
            <person name="Watanabe K."/>
        </authorList>
    </citation>
    <scope>NUCLEOTIDE SEQUENCE [LARGE SCALE GENOMIC DNA]</scope>
</reference>
<protein>
    <submittedName>
        <fullName evidence="1">Uncharacterized protein</fullName>
    </submittedName>
</protein>
<dbReference type="EMBL" id="BAABME010004078">
    <property type="protein sequence ID" value="GAA0161100.1"/>
    <property type="molecule type" value="Genomic_DNA"/>
</dbReference>
<name>A0AAV3QC56_LITER</name>
<dbReference type="PANTHER" id="PTHR47555">
    <property type="entry name" value="N-ACETYLGLUCOSAMINYL TRANSFERASE COMPONENT FAMILY PROTEIN / GPI1 FAMILY PROTEIN"/>
    <property type="match status" value="1"/>
</dbReference>
<accession>A0AAV3QC56</accession>
<proteinExistence type="predicted"/>
<dbReference type="AlphaFoldDB" id="A0AAV3QC56"/>
<sequence>MIQIGVDCMNAANILLVRLLDSQEFANRCHIGCKISTFSWQYWLHQFEHYVMLFFNSSLSYSVSYTSKGILQPISDYSNPLSSSDPAWPQSCVEYAEKAALQRHSMWSGMMVDVFLGNVLSTVLLWFHAEQFTSGFQAVLMINESRAVHWLCVANGKPSGFQIEH</sequence>
<dbReference type="PANTHER" id="PTHR47555:SF2">
    <property type="entry name" value="N-ACETYLGLUCOSAMINYL TRANSFERASE COMPONENT FAMILY PROTEIN _ GPI1 FAMILY PROTEIN"/>
    <property type="match status" value="1"/>
</dbReference>
<evidence type="ECO:0000313" key="2">
    <source>
        <dbReference type="Proteomes" id="UP001454036"/>
    </source>
</evidence>
<evidence type="ECO:0000313" key="1">
    <source>
        <dbReference type="EMBL" id="GAA0161100.1"/>
    </source>
</evidence>
<comment type="caution">
    <text evidence="1">The sequence shown here is derived from an EMBL/GenBank/DDBJ whole genome shotgun (WGS) entry which is preliminary data.</text>
</comment>
<organism evidence="1 2">
    <name type="scientific">Lithospermum erythrorhizon</name>
    <name type="common">Purple gromwell</name>
    <name type="synonym">Lithospermum officinale var. erythrorhizon</name>
    <dbReference type="NCBI Taxonomy" id="34254"/>
    <lineage>
        <taxon>Eukaryota</taxon>
        <taxon>Viridiplantae</taxon>
        <taxon>Streptophyta</taxon>
        <taxon>Embryophyta</taxon>
        <taxon>Tracheophyta</taxon>
        <taxon>Spermatophyta</taxon>
        <taxon>Magnoliopsida</taxon>
        <taxon>eudicotyledons</taxon>
        <taxon>Gunneridae</taxon>
        <taxon>Pentapetalae</taxon>
        <taxon>asterids</taxon>
        <taxon>lamiids</taxon>
        <taxon>Boraginales</taxon>
        <taxon>Boraginaceae</taxon>
        <taxon>Boraginoideae</taxon>
        <taxon>Lithospermeae</taxon>
        <taxon>Lithospermum</taxon>
    </lineage>
</organism>
<keyword evidence="2" id="KW-1185">Reference proteome</keyword>
<gene>
    <name evidence="1" type="ORF">LIER_17497</name>
</gene>
<dbReference type="Proteomes" id="UP001454036">
    <property type="component" value="Unassembled WGS sequence"/>
</dbReference>